<keyword evidence="1" id="KW-0812">Transmembrane</keyword>
<proteinExistence type="predicted"/>
<evidence type="ECO:0000313" key="2">
    <source>
        <dbReference type="EMBL" id="MBB3043567.1"/>
    </source>
</evidence>
<name>A0A7W4VXG3_9ACTN</name>
<keyword evidence="3" id="KW-1185">Reference proteome</keyword>
<dbReference type="AlphaFoldDB" id="A0A7W4VXG3"/>
<evidence type="ECO:0000313" key="3">
    <source>
        <dbReference type="Proteomes" id="UP000589626"/>
    </source>
</evidence>
<organism evidence="2 3">
    <name type="scientific">Nocardioides soli</name>
    <dbReference type="NCBI Taxonomy" id="1036020"/>
    <lineage>
        <taxon>Bacteria</taxon>
        <taxon>Bacillati</taxon>
        <taxon>Actinomycetota</taxon>
        <taxon>Actinomycetes</taxon>
        <taxon>Propionibacteriales</taxon>
        <taxon>Nocardioidaceae</taxon>
        <taxon>Nocardioides</taxon>
    </lineage>
</organism>
<keyword evidence="1" id="KW-1133">Transmembrane helix</keyword>
<keyword evidence="1" id="KW-0472">Membrane</keyword>
<dbReference type="EMBL" id="JACHWR010000002">
    <property type="protein sequence ID" value="MBB3043567.1"/>
    <property type="molecule type" value="Genomic_DNA"/>
</dbReference>
<evidence type="ECO:0000256" key="1">
    <source>
        <dbReference type="SAM" id="Phobius"/>
    </source>
</evidence>
<comment type="caution">
    <text evidence="2">The sequence shown here is derived from an EMBL/GenBank/DDBJ whole genome shotgun (WGS) entry which is preliminary data.</text>
</comment>
<feature type="transmembrane region" description="Helical" evidence="1">
    <location>
        <begin position="6"/>
        <end position="31"/>
    </location>
</feature>
<accession>A0A7W4VXG3</accession>
<dbReference type="Proteomes" id="UP000589626">
    <property type="component" value="Unassembled WGS sequence"/>
</dbReference>
<protein>
    <submittedName>
        <fullName evidence="2">Uncharacterized protein</fullName>
    </submittedName>
</protein>
<gene>
    <name evidence="2" type="ORF">FHU40_003385</name>
</gene>
<sequence length="37" mass="3875">MNLNLSVFWTLVVLGVGVLGLTVIVGVVVVLSGVMEF</sequence>
<reference evidence="2 3" key="1">
    <citation type="submission" date="2020-08" db="EMBL/GenBank/DDBJ databases">
        <title>Sequencing the genomes of 1000 actinobacteria strains.</title>
        <authorList>
            <person name="Klenk H.-P."/>
        </authorList>
    </citation>
    <scope>NUCLEOTIDE SEQUENCE [LARGE SCALE GENOMIC DNA]</scope>
    <source>
        <strain evidence="2 3">DSM 105498</strain>
    </source>
</reference>